<name>A0ABW6KCD7_9BACI</name>
<sequence>MKKKRRNFRDMEIEVVITSSGDEDAEDLLAPLFLKWINEDAGYEKYEIVDCKENINPSQ</sequence>
<organism evidence="1 2">
    <name type="scientific">Cytobacillus spartinae</name>
    <dbReference type="NCBI Taxonomy" id="3299023"/>
    <lineage>
        <taxon>Bacteria</taxon>
        <taxon>Bacillati</taxon>
        <taxon>Bacillota</taxon>
        <taxon>Bacilli</taxon>
        <taxon>Bacillales</taxon>
        <taxon>Bacillaceae</taxon>
        <taxon>Cytobacillus</taxon>
    </lineage>
</organism>
<dbReference type="EMBL" id="JBIACK010000004">
    <property type="protein sequence ID" value="MFE8701242.1"/>
    <property type="molecule type" value="Genomic_DNA"/>
</dbReference>
<dbReference type="Proteomes" id="UP001601059">
    <property type="component" value="Unassembled WGS sequence"/>
</dbReference>
<protein>
    <submittedName>
        <fullName evidence="1">Uncharacterized protein</fullName>
    </submittedName>
</protein>
<keyword evidence="2" id="KW-1185">Reference proteome</keyword>
<accession>A0ABW6KCD7</accession>
<proteinExistence type="predicted"/>
<evidence type="ECO:0000313" key="1">
    <source>
        <dbReference type="EMBL" id="MFE8701242.1"/>
    </source>
</evidence>
<comment type="caution">
    <text evidence="1">The sequence shown here is derived from an EMBL/GenBank/DDBJ whole genome shotgun (WGS) entry which is preliminary data.</text>
</comment>
<dbReference type="RefSeq" id="WP_389361187.1">
    <property type="nucleotide sequence ID" value="NZ_JBIACK010000004.1"/>
</dbReference>
<evidence type="ECO:0000313" key="2">
    <source>
        <dbReference type="Proteomes" id="UP001601059"/>
    </source>
</evidence>
<gene>
    <name evidence="1" type="ORF">ACFYKX_11605</name>
</gene>
<reference evidence="1 2" key="1">
    <citation type="submission" date="2024-08" db="EMBL/GenBank/DDBJ databases">
        <title>Two novel Cytobacillus novel species.</title>
        <authorList>
            <person name="Liu G."/>
        </authorList>
    </citation>
    <scope>NUCLEOTIDE SEQUENCE [LARGE SCALE GENOMIC DNA]</scope>
    <source>
        <strain evidence="1 2">FJAT-54145</strain>
    </source>
</reference>